<evidence type="ECO:0000313" key="2">
    <source>
        <dbReference type="EMBL" id="ONK76944.1"/>
    </source>
</evidence>
<dbReference type="AlphaFoldDB" id="A0A5P1FFV6"/>
<gene>
    <name evidence="2" type="ORF">A4U43_C02F1520</name>
</gene>
<dbReference type="EMBL" id="CM007382">
    <property type="protein sequence ID" value="ONK76944.1"/>
    <property type="molecule type" value="Genomic_DNA"/>
</dbReference>
<keyword evidence="3" id="KW-1185">Reference proteome</keyword>
<dbReference type="Proteomes" id="UP000243459">
    <property type="component" value="Chromosome 2"/>
</dbReference>
<name>A0A5P1FFV6_ASPOF</name>
<accession>A0A5P1FFV6</accession>
<protein>
    <submittedName>
        <fullName evidence="2">Uncharacterized protein</fullName>
    </submittedName>
</protein>
<organism evidence="2 3">
    <name type="scientific">Asparagus officinalis</name>
    <name type="common">Garden asparagus</name>
    <dbReference type="NCBI Taxonomy" id="4686"/>
    <lineage>
        <taxon>Eukaryota</taxon>
        <taxon>Viridiplantae</taxon>
        <taxon>Streptophyta</taxon>
        <taxon>Embryophyta</taxon>
        <taxon>Tracheophyta</taxon>
        <taxon>Spermatophyta</taxon>
        <taxon>Magnoliopsida</taxon>
        <taxon>Liliopsida</taxon>
        <taxon>Asparagales</taxon>
        <taxon>Asparagaceae</taxon>
        <taxon>Asparagoideae</taxon>
        <taxon>Asparagus</taxon>
    </lineage>
</organism>
<feature type="region of interest" description="Disordered" evidence="1">
    <location>
        <begin position="1"/>
        <end position="59"/>
    </location>
</feature>
<evidence type="ECO:0000256" key="1">
    <source>
        <dbReference type="SAM" id="MobiDB-lite"/>
    </source>
</evidence>
<feature type="compositionally biased region" description="Basic and acidic residues" evidence="1">
    <location>
        <begin position="20"/>
        <end position="33"/>
    </location>
</feature>
<sequence length="185" mass="19754">MPPFGSGREAPRGARATEGPTERARGGAEHLRIEPASPTTGRGEPTRRHRRHRGHEVARPPTHLGAVAYYLGLTSEAEPTHVGESIAATSAGAELLSALARTASRSGGPIRHGRGRPWCPWGCYSDRCIGYSSTVACGVDLTGLMVGQPDFLMLAVKPAWEVEVRQSGLTRGEGRADHFSHQFPG</sequence>
<reference evidence="3" key="1">
    <citation type="journal article" date="2017" name="Nat. Commun.">
        <title>The asparagus genome sheds light on the origin and evolution of a young Y chromosome.</title>
        <authorList>
            <person name="Harkess A."/>
            <person name="Zhou J."/>
            <person name="Xu C."/>
            <person name="Bowers J.E."/>
            <person name="Van der Hulst R."/>
            <person name="Ayyampalayam S."/>
            <person name="Mercati F."/>
            <person name="Riccardi P."/>
            <person name="McKain M.R."/>
            <person name="Kakrana A."/>
            <person name="Tang H."/>
            <person name="Ray J."/>
            <person name="Groenendijk J."/>
            <person name="Arikit S."/>
            <person name="Mathioni S.M."/>
            <person name="Nakano M."/>
            <person name="Shan H."/>
            <person name="Telgmann-Rauber A."/>
            <person name="Kanno A."/>
            <person name="Yue Z."/>
            <person name="Chen H."/>
            <person name="Li W."/>
            <person name="Chen Y."/>
            <person name="Xu X."/>
            <person name="Zhang Y."/>
            <person name="Luo S."/>
            <person name="Chen H."/>
            <person name="Gao J."/>
            <person name="Mao Z."/>
            <person name="Pires J.C."/>
            <person name="Luo M."/>
            <person name="Kudrna D."/>
            <person name="Wing R.A."/>
            <person name="Meyers B.C."/>
            <person name="Yi K."/>
            <person name="Kong H."/>
            <person name="Lavrijsen P."/>
            <person name="Sunseri F."/>
            <person name="Falavigna A."/>
            <person name="Ye Y."/>
            <person name="Leebens-Mack J.H."/>
            <person name="Chen G."/>
        </authorList>
    </citation>
    <scope>NUCLEOTIDE SEQUENCE [LARGE SCALE GENOMIC DNA]</scope>
    <source>
        <strain evidence="3">cv. DH0086</strain>
    </source>
</reference>
<evidence type="ECO:0000313" key="3">
    <source>
        <dbReference type="Proteomes" id="UP000243459"/>
    </source>
</evidence>
<dbReference type="Gramene" id="ONK76944">
    <property type="protein sequence ID" value="ONK76944"/>
    <property type="gene ID" value="A4U43_C02F1520"/>
</dbReference>
<proteinExistence type="predicted"/>